<evidence type="ECO:0000313" key="6">
    <source>
        <dbReference type="EMBL" id="THU95834.1"/>
    </source>
</evidence>
<dbReference type="Pfam" id="PF00271">
    <property type="entry name" value="Helicase_C"/>
    <property type="match status" value="1"/>
</dbReference>
<keyword evidence="7" id="KW-1185">Reference proteome</keyword>
<evidence type="ECO:0000313" key="7">
    <source>
        <dbReference type="Proteomes" id="UP000297245"/>
    </source>
</evidence>
<name>A0A4S8M183_DENBC</name>
<evidence type="ECO:0000256" key="1">
    <source>
        <dbReference type="ARBA" id="ARBA00005446"/>
    </source>
</evidence>
<protein>
    <recommendedName>
        <fullName evidence="3">DNA 3'-5' helicase</fullName>
        <ecNumber evidence="3">5.6.2.4</ecNumber>
    </recommendedName>
</protein>
<accession>A0A4S8M183</accession>
<evidence type="ECO:0000256" key="4">
    <source>
        <dbReference type="SAM" id="MobiDB-lite"/>
    </source>
</evidence>
<organism evidence="6 7">
    <name type="scientific">Dendrothele bispora (strain CBS 962.96)</name>
    <dbReference type="NCBI Taxonomy" id="1314807"/>
    <lineage>
        <taxon>Eukaryota</taxon>
        <taxon>Fungi</taxon>
        <taxon>Dikarya</taxon>
        <taxon>Basidiomycota</taxon>
        <taxon>Agaricomycotina</taxon>
        <taxon>Agaricomycetes</taxon>
        <taxon>Agaricomycetidae</taxon>
        <taxon>Agaricales</taxon>
        <taxon>Agaricales incertae sedis</taxon>
        <taxon>Dendrothele</taxon>
    </lineage>
</organism>
<dbReference type="PROSITE" id="PS51194">
    <property type="entry name" value="HELICASE_CTER"/>
    <property type="match status" value="1"/>
</dbReference>
<dbReference type="SUPFAM" id="SSF52540">
    <property type="entry name" value="P-loop containing nucleoside triphosphate hydrolases"/>
    <property type="match status" value="1"/>
</dbReference>
<sequence>MNSQAKDLVDRGISAVALNSKGGNIEDLFEKANSSHVRLKYRVIFVSPEMALTRRFHQQVLQHKAFQNNCIEMVIDEPEAFVFYHRHIDSKEKLLIQEGLCSGSHRCVVATDALGMGMDFQNIKRVILWREPPSFLSLVQKIGRCVRRLSQCGEAIVLVTKSAYTQHLLNLETDGKEVNIEDDLDDDIIQEPIQAQIDRIEVIDWEDPEAEEVVQTIHEQVTLHPDPIQLAREEAAQEQANKKLEATAEKECYE</sequence>
<comment type="similarity">
    <text evidence="1">Belongs to the helicase family. RecQ subfamily.</text>
</comment>
<dbReference type="InterPro" id="IPR001650">
    <property type="entry name" value="Helicase_C-like"/>
</dbReference>
<reference evidence="6 7" key="1">
    <citation type="journal article" date="2019" name="Nat. Ecol. Evol.">
        <title>Megaphylogeny resolves global patterns of mushroom evolution.</title>
        <authorList>
            <person name="Varga T."/>
            <person name="Krizsan K."/>
            <person name="Foldi C."/>
            <person name="Dima B."/>
            <person name="Sanchez-Garcia M."/>
            <person name="Sanchez-Ramirez S."/>
            <person name="Szollosi G.J."/>
            <person name="Szarkandi J.G."/>
            <person name="Papp V."/>
            <person name="Albert L."/>
            <person name="Andreopoulos W."/>
            <person name="Angelini C."/>
            <person name="Antonin V."/>
            <person name="Barry K.W."/>
            <person name="Bougher N.L."/>
            <person name="Buchanan P."/>
            <person name="Buyck B."/>
            <person name="Bense V."/>
            <person name="Catcheside P."/>
            <person name="Chovatia M."/>
            <person name="Cooper J."/>
            <person name="Damon W."/>
            <person name="Desjardin D."/>
            <person name="Finy P."/>
            <person name="Geml J."/>
            <person name="Haridas S."/>
            <person name="Hughes K."/>
            <person name="Justo A."/>
            <person name="Karasinski D."/>
            <person name="Kautmanova I."/>
            <person name="Kiss B."/>
            <person name="Kocsube S."/>
            <person name="Kotiranta H."/>
            <person name="LaButti K.M."/>
            <person name="Lechner B.E."/>
            <person name="Liimatainen K."/>
            <person name="Lipzen A."/>
            <person name="Lukacs Z."/>
            <person name="Mihaltcheva S."/>
            <person name="Morgado L.N."/>
            <person name="Niskanen T."/>
            <person name="Noordeloos M.E."/>
            <person name="Ohm R.A."/>
            <person name="Ortiz-Santana B."/>
            <person name="Ovrebo C."/>
            <person name="Racz N."/>
            <person name="Riley R."/>
            <person name="Savchenko A."/>
            <person name="Shiryaev A."/>
            <person name="Soop K."/>
            <person name="Spirin V."/>
            <person name="Szebenyi C."/>
            <person name="Tomsovsky M."/>
            <person name="Tulloss R.E."/>
            <person name="Uehling J."/>
            <person name="Grigoriev I.V."/>
            <person name="Vagvolgyi C."/>
            <person name="Papp T."/>
            <person name="Martin F.M."/>
            <person name="Miettinen O."/>
            <person name="Hibbett D.S."/>
            <person name="Nagy L.G."/>
        </authorList>
    </citation>
    <scope>NUCLEOTIDE SEQUENCE [LARGE SCALE GENOMIC DNA]</scope>
    <source>
        <strain evidence="6 7">CBS 962.96</strain>
    </source>
</reference>
<evidence type="ECO:0000256" key="2">
    <source>
        <dbReference type="ARBA" id="ARBA00034617"/>
    </source>
</evidence>
<dbReference type="GO" id="GO:0005694">
    <property type="term" value="C:chromosome"/>
    <property type="evidence" value="ECO:0007669"/>
    <property type="project" value="TreeGrafter"/>
</dbReference>
<dbReference type="PANTHER" id="PTHR13710:SF157">
    <property type="entry name" value="DNA HELICASE"/>
    <property type="match status" value="1"/>
</dbReference>
<feature type="domain" description="Helicase C-terminal" evidence="5">
    <location>
        <begin position="24"/>
        <end position="201"/>
    </location>
</feature>
<feature type="region of interest" description="Disordered" evidence="4">
    <location>
        <begin position="234"/>
        <end position="254"/>
    </location>
</feature>
<dbReference type="EMBL" id="ML179190">
    <property type="protein sequence ID" value="THU95834.1"/>
    <property type="molecule type" value="Genomic_DNA"/>
</dbReference>
<dbReference type="AlphaFoldDB" id="A0A4S8M183"/>
<keyword evidence="6" id="KW-0378">Hydrolase</keyword>
<gene>
    <name evidence="6" type="ORF">K435DRAFT_859100</name>
</gene>
<comment type="catalytic activity">
    <reaction evidence="2">
        <text>Couples ATP hydrolysis with the unwinding of duplex DNA by translocating in the 3'-5' direction.</text>
        <dbReference type="EC" id="5.6.2.4"/>
    </reaction>
</comment>
<dbReference type="GO" id="GO:0000723">
    <property type="term" value="P:telomere maintenance"/>
    <property type="evidence" value="ECO:0007669"/>
    <property type="project" value="TreeGrafter"/>
</dbReference>
<proteinExistence type="inferred from homology"/>
<dbReference type="GO" id="GO:0005654">
    <property type="term" value="C:nucleoplasm"/>
    <property type="evidence" value="ECO:0007669"/>
    <property type="project" value="TreeGrafter"/>
</dbReference>
<evidence type="ECO:0000259" key="5">
    <source>
        <dbReference type="PROSITE" id="PS51194"/>
    </source>
</evidence>
<dbReference type="SMART" id="SM00490">
    <property type="entry name" value="HELICc"/>
    <property type="match status" value="1"/>
</dbReference>
<dbReference type="EC" id="5.6.2.4" evidence="3"/>
<dbReference type="GO" id="GO:0016787">
    <property type="term" value="F:hydrolase activity"/>
    <property type="evidence" value="ECO:0007669"/>
    <property type="project" value="UniProtKB-KW"/>
</dbReference>
<dbReference type="GO" id="GO:0000724">
    <property type="term" value="P:double-strand break repair via homologous recombination"/>
    <property type="evidence" value="ECO:0007669"/>
    <property type="project" value="TreeGrafter"/>
</dbReference>
<dbReference type="PANTHER" id="PTHR13710">
    <property type="entry name" value="DNA HELICASE RECQ FAMILY MEMBER"/>
    <property type="match status" value="1"/>
</dbReference>
<dbReference type="OrthoDB" id="10261556at2759"/>
<dbReference type="InterPro" id="IPR027417">
    <property type="entry name" value="P-loop_NTPase"/>
</dbReference>
<evidence type="ECO:0000256" key="3">
    <source>
        <dbReference type="ARBA" id="ARBA00034808"/>
    </source>
</evidence>
<dbReference type="GO" id="GO:0005737">
    <property type="term" value="C:cytoplasm"/>
    <property type="evidence" value="ECO:0007669"/>
    <property type="project" value="TreeGrafter"/>
</dbReference>
<dbReference type="GO" id="GO:0043138">
    <property type="term" value="F:3'-5' DNA helicase activity"/>
    <property type="evidence" value="ECO:0007669"/>
    <property type="project" value="UniProtKB-EC"/>
</dbReference>
<dbReference type="GO" id="GO:0009378">
    <property type="term" value="F:four-way junction helicase activity"/>
    <property type="evidence" value="ECO:0007669"/>
    <property type="project" value="TreeGrafter"/>
</dbReference>
<dbReference type="Gene3D" id="3.40.50.300">
    <property type="entry name" value="P-loop containing nucleotide triphosphate hydrolases"/>
    <property type="match status" value="1"/>
</dbReference>
<dbReference type="Proteomes" id="UP000297245">
    <property type="component" value="Unassembled WGS sequence"/>
</dbReference>